<dbReference type="AlphaFoldDB" id="A0A6M0RPH9"/>
<dbReference type="EMBL" id="QXHD01000004">
    <property type="protein sequence ID" value="NEZ58069.1"/>
    <property type="molecule type" value="Genomic_DNA"/>
</dbReference>
<proteinExistence type="predicted"/>
<dbReference type="SUPFAM" id="SSF51161">
    <property type="entry name" value="Trimeric LpxA-like enzymes"/>
    <property type="match status" value="1"/>
</dbReference>
<comment type="caution">
    <text evidence="1">The sequence shown here is derived from an EMBL/GenBank/DDBJ whole genome shotgun (WGS) entry which is preliminary data.</text>
</comment>
<protein>
    <submittedName>
        <fullName evidence="1">Uncharacterized protein</fullName>
    </submittedName>
</protein>
<keyword evidence="2" id="KW-1185">Reference proteome</keyword>
<sequence>MVRIKGANSDYKFDVNTGQIEGPKPTENPDFEQPLYLKIFICPYDMPSRVEKPLDEQEGNWCEGTDSQCPHKGDKSGHAVVSLHQDEGIRLETNNGNQLVVDQQNGIRLRPDAKTSLDVRPNHIVLQRHKTRIEIAENGNIALSVPPQNQVTINGNVTTNNNLVVDKNLTVGNHLTVNGHVTVNGNVAVTGRLDLSKATVNLPQTLIDQIVLKVKSQA</sequence>
<dbReference type="RefSeq" id="WP_163700343.1">
    <property type="nucleotide sequence ID" value="NZ_QXHD01000004.1"/>
</dbReference>
<reference evidence="1 2" key="1">
    <citation type="journal article" date="2020" name="Microb. Ecol.">
        <title>Ecogenomics of the Marine Benthic Filamentous Cyanobacterium Adonisia.</title>
        <authorList>
            <person name="Walter J.M."/>
            <person name="Coutinho F.H."/>
            <person name="Leomil L."/>
            <person name="Hargreaves P.I."/>
            <person name="Campeao M.E."/>
            <person name="Vieira V.V."/>
            <person name="Silva B.S."/>
            <person name="Fistarol G.O."/>
            <person name="Salomon P.S."/>
            <person name="Sawabe T."/>
            <person name="Mino S."/>
            <person name="Hosokawa M."/>
            <person name="Miyashita H."/>
            <person name="Maruyama F."/>
            <person name="van Verk M.C."/>
            <person name="Dutilh B.E."/>
            <person name="Thompson C.C."/>
            <person name="Thompson F.L."/>
        </authorList>
    </citation>
    <scope>NUCLEOTIDE SEQUENCE [LARGE SCALE GENOMIC DNA]</scope>
    <source>
        <strain evidence="1 2">CCMR0081</strain>
    </source>
</reference>
<evidence type="ECO:0000313" key="2">
    <source>
        <dbReference type="Proteomes" id="UP000481033"/>
    </source>
</evidence>
<dbReference type="GO" id="GO:0031470">
    <property type="term" value="C:carboxysome"/>
    <property type="evidence" value="ECO:0007669"/>
    <property type="project" value="UniProtKB-ARBA"/>
</dbReference>
<organism evidence="1 2">
    <name type="scientific">Adonisia turfae CCMR0081</name>
    <dbReference type="NCBI Taxonomy" id="2292702"/>
    <lineage>
        <taxon>Bacteria</taxon>
        <taxon>Bacillati</taxon>
        <taxon>Cyanobacteriota</taxon>
        <taxon>Adonisia</taxon>
        <taxon>Adonisia turfae</taxon>
    </lineage>
</organism>
<dbReference type="Proteomes" id="UP000481033">
    <property type="component" value="Unassembled WGS sequence"/>
</dbReference>
<dbReference type="InterPro" id="IPR011004">
    <property type="entry name" value="Trimer_LpxA-like_sf"/>
</dbReference>
<accession>A0A6M0RPH9</accession>
<evidence type="ECO:0000313" key="1">
    <source>
        <dbReference type="EMBL" id="NEZ58069.1"/>
    </source>
</evidence>
<name>A0A6M0RPH9_9CYAN</name>
<dbReference type="GO" id="GO:0043886">
    <property type="term" value="F:structural constituent of carboxysome shell"/>
    <property type="evidence" value="ECO:0007669"/>
    <property type="project" value="UniProtKB-ARBA"/>
</dbReference>
<gene>
    <name evidence="1" type="ORF">DXZ20_20960</name>
</gene>